<gene>
    <name evidence="2" type="ORF">L9G74_01760</name>
</gene>
<keyword evidence="1" id="KW-0472">Membrane</keyword>
<feature type="transmembrane region" description="Helical" evidence="1">
    <location>
        <begin position="57"/>
        <end position="77"/>
    </location>
</feature>
<protein>
    <submittedName>
        <fullName evidence="2">Uncharacterized protein</fullName>
    </submittedName>
</protein>
<evidence type="ECO:0000313" key="2">
    <source>
        <dbReference type="EMBL" id="MCS4555155.1"/>
    </source>
</evidence>
<proteinExistence type="predicted"/>
<evidence type="ECO:0000313" key="3">
    <source>
        <dbReference type="Proteomes" id="UP001201549"/>
    </source>
</evidence>
<reference evidence="3" key="2">
    <citation type="submission" date="2023-07" db="EMBL/GenBank/DDBJ databases">
        <title>Shewanella mangrovi sp. nov., an acetaldehyde- degrading bacterium isolated from mangrove sediment.</title>
        <authorList>
            <person name="Liu Y."/>
        </authorList>
    </citation>
    <scope>NUCLEOTIDE SEQUENCE [LARGE SCALE GENOMIC DNA]</scope>
    <source>
        <strain evidence="3">C32</strain>
    </source>
</reference>
<dbReference type="RefSeq" id="WP_238894557.1">
    <property type="nucleotide sequence ID" value="NZ_JAKOGG010000001.1"/>
</dbReference>
<comment type="caution">
    <text evidence="2">The sequence shown here is derived from an EMBL/GenBank/DDBJ whole genome shotgun (WGS) entry which is preliminary data.</text>
</comment>
<sequence>MESTTTASRNVSEFEQLYLKRIRRIRQFEVNLLKTLSYLFLLVILLIPILKAMSGDLQWVIALSFTLLLAVVLKFLLSWINHGLDVKTIFDSDVQHLSGTLRHQTEITSLPSGSQQNIEHFYIDNHWLITPPESDDLLHRYIGKPLQASVVRCRDIKHFQQTGERVKRQQWLLLSLSGREPIIDIHQLYQHHGRWVFVALYISLLPMFAIMAVVFGGIFYWLIQSKLLLTLGLGWVLLLLLAVAIIGAGCVFLLFQGYELLRKKWQPQYQSPLLSYEEKLRGKH</sequence>
<feature type="transmembrane region" description="Helical" evidence="1">
    <location>
        <begin position="195"/>
        <end position="223"/>
    </location>
</feature>
<accession>A0ABT2FFU1</accession>
<keyword evidence="1" id="KW-1133">Transmembrane helix</keyword>
<keyword evidence="3" id="KW-1185">Reference proteome</keyword>
<dbReference type="EMBL" id="JAKOGG010000001">
    <property type="protein sequence ID" value="MCS4555155.1"/>
    <property type="molecule type" value="Genomic_DNA"/>
</dbReference>
<organism evidence="2 3">
    <name type="scientific">Shewanella electrica</name>
    <dbReference type="NCBI Taxonomy" id="515560"/>
    <lineage>
        <taxon>Bacteria</taxon>
        <taxon>Pseudomonadati</taxon>
        <taxon>Pseudomonadota</taxon>
        <taxon>Gammaproteobacteria</taxon>
        <taxon>Alteromonadales</taxon>
        <taxon>Shewanellaceae</taxon>
        <taxon>Shewanella</taxon>
    </lineage>
</organism>
<dbReference type="Proteomes" id="UP001201549">
    <property type="component" value="Unassembled WGS sequence"/>
</dbReference>
<feature type="transmembrane region" description="Helical" evidence="1">
    <location>
        <begin position="30"/>
        <end position="51"/>
    </location>
</feature>
<reference evidence="2 3" key="1">
    <citation type="submission" date="2022-02" db="EMBL/GenBank/DDBJ databases">
        <authorList>
            <person name="Zhuang L."/>
        </authorList>
    </citation>
    <scope>NUCLEOTIDE SEQUENCE [LARGE SCALE GENOMIC DNA]</scope>
    <source>
        <strain evidence="2 3">C32</strain>
    </source>
</reference>
<evidence type="ECO:0000256" key="1">
    <source>
        <dbReference type="SAM" id="Phobius"/>
    </source>
</evidence>
<feature type="transmembrane region" description="Helical" evidence="1">
    <location>
        <begin position="235"/>
        <end position="255"/>
    </location>
</feature>
<name>A0ABT2FFU1_9GAMM</name>
<keyword evidence="1" id="KW-0812">Transmembrane</keyword>